<keyword evidence="5" id="KW-1185">Reference proteome</keyword>
<proteinExistence type="predicted"/>
<dbReference type="Pfam" id="PF06580">
    <property type="entry name" value="His_kinase"/>
    <property type="match status" value="1"/>
</dbReference>
<evidence type="ECO:0000313" key="5">
    <source>
        <dbReference type="Proteomes" id="UP001501207"/>
    </source>
</evidence>
<evidence type="ECO:0000256" key="2">
    <source>
        <dbReference type="SAM" id="Phobius"/>
    </source>
</evidence>
<dbReference type="Gene3D" id="3.30.565.10">
    <property type="entry name" value="Histidine kinase-like ATPase, C-terminal domain"/>
    <property type="match status" value="1"/>
</dbReference>
<dbReference type="PANTHER" id="PTHR34220">
    <property type="entry name" value="SENSOR HISTIDINE KINASE YPDA"/>
    <property type="match status" value="1"/>
</dbReference>
<keyword evidence="2" id="KW-0472">Membrane</keyword>
<protein>
    <recommendedName>
        <fullName evidence="3">Signal transduction histidine kinase internal region domain-containing protein</fullName>
    </recommendedName>
</protein>
<keyword evidence="1" id="KW-0175">Coiled coil</keyword>
<dbReference type="SUPFAM" id="SSF55874">
    <property type="entry name" value="ATPase domain of HSP90 chaperone/DNA topoisomerase II/histidine kinase"/>
    <property type="match status" value="1"/>
</dbReference>
<gene>
    <name evidence="4" type="ORF">GCM10023143_32030</name>
</gene>
<feature type="transmembrane region" description="Helical" evidence="2">
    <location>
        <begin position="114"/>
        <end position="133"/>
    </location>
</feature>
<dbReference type="RefSeq" id="WP_344981240.1">
    <property type="nucleotide sequence ID" value="NZ_BAABFN010000022.1"/>
</dbReference>
<evidence type="ECO:0000313" key="4">
    <source>
        <dbReference type="EMBL" id="GAA4318928.1"/>
    </source>
</evidence>
<dbReference type="InterPro" id="IPR036890">
    <property type="entry name" value="HATPase_C_sf"/>
</dbReference>
<accession>A0ABP8G7M6</accession>
<evidence type="ECO:0000256" key="1">
    <source>
        <dbReference type="SAM" id="Coils"/>
    </source>
</evidence>
<dbReference type="Proteomes" id="UP001501207">
    <property type="component" value="Unassembled WGS sequence"/>
</dbReference>
<organism evidence="4 5">
    <name type="scientific">Compostibacter hankyongensis</name>
    <dbReference type="NCBI Taxonomy" id="1007089"/>
    <lineage>
        <taxon>Bacteria</taxon>
        <taxon>Pseudomonadati</taxon>
        <taxon>Bacteroidota</taxon>
        <taxon>Chitinophagia</taxon>
        <taxon>Chitinophagales</taxon>
        <taxon>Chitinophagaceae</taxon>
        <taxon>Compostibacter</taxon>
    </lineage>
</organism>
<feature type="transmembrane region" description="Helical" evidence="2">
    <location>
        <begin position="77"/>
        <end position="102"/>
    </location>
</feature>
<feature type="domain" description="Signal transduction histidine kinase internal region" evidence="3">
    <location>
        <begin position="152"/>
        <end position="230"/>
    </location>
</feature>
<dbReference type="InterPro" id="IPR010559">
    <property type="entry name" value="Sig_transdc_His_kin_internal"/>
</dbReference>
<evidence type="ECO:0000259" key="3">
    <source>
        <dbReference type="Pfam" id="PF06580"/>
    </source>
</evidence>
<reference evidence="5" key="1">
    <citation type="journal article" date="2019" name="Int. J. Syst. Evol. Microbiol.">
        <title>The Global Catalogue of Microorganisms (GCM) 10K type strain sequencing project: providing services to taxonomists for standard genome sequencing and annotation.</title>
        <authorList>
            <consortium name="The Broad Institute Genomics Platform"/>
            <consortium name="The Broad Institute Genome Sequencing Center for Infectious Disease"/>
            <person name="Wu L."/>
            <person name="Ma J."/>
        </authorList>
    </citation>
    <scope>NUCLEOTIDE SEQUENCE [LARGE SCALE GENOMIC DNA]</scope>
    <source>
        <strain evidence="5">JCM 17664</strain>
    </source>
</reference>
<comment type="caution">
    <text evidence="4">The sequence shown here is derived from an EMBL/GenBank/DDBJ whole genome shotgun (WGS) entry which is preliminary data.</text>
</comment>
<dbReference type="InterPro" id="IPR050640">
    <property type="entry name" value="Bact_2-comp_sensor_kinase"/>
</dbReference>
<name>A0ABP8G7M6_9BACT</name>
<dbReference type="PANTHER" id="PTHR34220:SF7">
    <property type="entry name" value="SENSOR HISTIDINE KINASE YPDA"/>
    <property type="match status" value="1"/>
</dbReference>
<sequence length="343" mass="39396">MTVFKISHRQITLALHILIWSALLLLPWLLRTPGESYDTITTLPAPFFLLTVLLHAGLFYSNAFFFYPRLCNKRRWWLYLLCFILLVIAGNALKATLLQTWYPEIPLYGVNARFIFAPTFFALLAGTVYRFAANRINAEKAQKEKQSEQLAMQLKFLRSQVSPHFLFNVLANLVSLARKKSDRLEPSLIMLSDLMRYMLYDSDDKKVSLEKEAGYLKSYIALQQLRFGHDVDIRVAIELPADADRYRIEPMLLIPFVENAFKHGVGWIKDPRIGIALNAQEGQLSFRVENKFNPADNGPKDASSGIGLANVKSRLLLLYPQRHRLAISQENDTFHVHLTLQLQ</sequence>
<feature type="transmembrane region" description="Helical" evidence="2">
    <location>
        <begin position="45"/>
        <end position="65"/>
    </location>
</feature>
<dbReference type="EMBL" id="BAABFN010000022">
    <property type="protein sequence ID" value="GAA4318928.1"/>
    <property type="molecule type" value="Genomic_DNA"/>
</dbReference>
<keyword evidence="2" id="KW-0812">Transmembrane</keyword>
<feature type="coiled-coil region" evidence="1">
    <location>
        <begin position="129"/>
        <end position="160"/>
    </location>
</feature>
<keyword evidence="2" id="KW-1133">Transmembrane helix</keyword>
<feature type="transmembrane region" description="Helical" evidence="2">
    <location>
        <begin position="12"/>
        <end position="30"/>
    </location>
</feature>